<name>A0AAW1RF15_9CHLO</name>
<accession>A0AAW1RF15</accession>
<dbReference type="Pfam" id="PF09419">
    <property type="entry name" value="PGP_phosphatase"/>
    <property type="match status" value="1"/>
</dbReference>
<dbReference type="InterPro" id="IPR006549">
    <property type="entry name" value="HAD-SF_hydro_IIIA"/>
</dbReference>
<proteinExistence type="predicted"/>
<organism evidence="1 2">
    <name type="scientific">Elliptochloris bilobata</name>
    <dbReference type="NCBI Taxonomy" id="381761"/>
    <lineage>
        <taxon>Eukaryota</taxon>
        <taxon>Viridiplantae</taxon>
        <taxon>Chlorophyta</taxon>
        <taxon>core chlorophytes</taxon>
        <taxon>Trebouxiophyceae</taxon>
        <taxon>Trebouxiophyceae incertae sedis</taxon>
        <taxon>Elliptochloris clade</taxon>
        <taxon>Elliptochloris</taxon>
    </lineage>
</organism>
<dbReference type="SUPFAM" id="SSF56784">
    <property type="entry name" value="HAD-like"/>
    <property type="match status" value="1"/>
</dbReference>
<evidence type="ECO:0000313" key="2">
    <source>
        <dbReference type="Proteomes" id="UP001445335"/>
    </source>
</evidence>
<gene>
    <name evidence="1" type="ORF">WJX81_001093</name>
</gene>
<sequence length="281" mass="29864">MLSSRLVKEQPSTARSGLCSSRHCCVVPAHEVWVCSAKSDLGSARESTDRVLQAGRLPASKTMGQSFNSAGIALFAQIAWGNAPLALPHLSVPSIDSLDWGALARAGFRGCVFDKDNTLTAPYASAVAPALAPALERCRVAFEGRLVLFSNSAGLAQFDPEGSEAEALEAALGIPVLRHAEKKPAGSAVEAEAHFGCPAERLVMVGDRYLTDVVFGNRNGLLSVRVAPIQLAGEPTAVSLARRVEDYCVARWWRQGHKAKPHPLAPSEEALATFVCEPAVR</sequence>
<dbReference type="InterPro" id="IPR027706">
    <property type="entry name" value="PGP_Pase"/>
</dbReference>
<dbReference type="InterPro" id="IPR010021">
    <property type="entry name" value="PGPP1/Gep4"/>
</dbReference>
<dbReference type="NCBIfam" id="TIGR01668">
    <property type="entry name" value="YqeG_hyp_ppase"/>
    <property type="match status" value="1"/>
</dbReference>
<dbReference type="Proteomes" id="UP001445335">
    <property type="component" value="Unassembled WGS sequence"/>
</dbReference>
<protein>
    <submittedName>
        <fullName evidence="1">Uncharacterized protein</fullName>
    </submittedName>
</protein>
<comment type="caution">
    <text evidence="1">The sequence shown here is derived from an EMBL/GenBank/DDBJ whole genome shotgun (WGS) entry which is preliminary data.</text>
</comment>
<dbReference type="AlphaFoldDB" id="A0AAW1RF15"/>
<dbReference type="NCBIfam" id="TIGR01662">
    <property type="entry name" value="HAD-SF-IIIA"/>
    <property type="match status" value="1"/>
</dbReference>
<dbReference type="InterPro" id="IPR023214">
    <property type="entry name" value="HAD_sf"/>
</dbReference>
<reference evidence="1 2" key="1">
    <citation type="journal article" date="2024" name="Nat. Commun.">
        <title>Phylogenomics reveals the evolutionary origins of lichenization in chlorophyte algae.</title>
        <authorList>
            <person name="Puginier C."/>
            <person name="Libourel C."/>
            <person name="Otte J."/>
            <person name="Skaloud P."/>
            <person name="Haon M."/>
            <person name="Grisel S."/>
            <person name="Petersen M."/>
            <person name="Berrin J.G."/>
            <person name="Delaux P.M."/>
            <person name="Dal Grande F."/>
            <person name="Keller J."/>
        </authorList>
    </citation>
    <scope>NUCLEOTIDE SEQUENCE [LARGE SCALE GENOMIC DNA]</scope>
    <source>
        <strain evidence="1 2">SAG 245.80</strain>
    </source>
</reference>
<dbReference type="InterPro" id="IPR036412">
    <property type="entry name" value="HAD-like_sf"/>
</dbReference>
<dbReference type="GO" id="GO:0008962">
    <property type="term" value="F:phosphatidylglycerophosphatase activity"/>
    <property type="evidence" value="ECO:0007669"/>
    <property type="project" value="InterPro"/>
</dbReference>
<dbReference type="EMBL" id="JALJOU010000042">
    <property type="protein sequence ID" value="KAK9832040.1"/>
    <property type="molecule type" value="Genomic_DNA"/>
</dbReference>
<keyword evidence="2" id="KW-1185">Reference proteome</keyword>
<evidence type="ECO:0000313" key="1">
    <source>
        <dbReference type="EMBL" id="KAK9832040.1"/>
    </source>
</evidence>
<dbReference type="Gene3D" id="3.40.50.1000">
    <property type="entry name" value="HAD superfamily/HAD-like"/>
    <property type="match status" value="1"/>
</dbReference>